<dbReference type="GO" id="GO:0016810">
    <property type="term" value="F:hydrolase activity, acting on carbon-nitrogen (but not peptide) bonds"/>
    <property type="evidence" value="ECO:0007669"/>
    <property type="project" value="InterPro"/>
</dbReference>
<dbReference type="SUPFAM" id="SSF88713">
    <property type="entry name" value="Glycoside hydrolase/deacetylase"/>
    <property type="match status" value="1"/>
</dbReference>
<dbReference type="Pfam" id="PF01522">
    <property type="entry name" value="Polysacc_deac_1"/>
    <property type="match status" value="1"/>
</dbReference>
<dbReference type="GO" id="GO:0016020">
    <property type="term" value="C:membrane"/>
    <property type="evidence" value="ECO:0007669"/>
    <property type="project" value="TreeGrafter"/>
</dbReference>
<keyword evidence="2" id="KW-0378">Hydrolase</keyword>
<evidence type="ECO:0000313" key="7">
    <source>
        <dbReference type="Proteomes" id="UP000017984"/>
    </source>
</evidence>
<dbReference type="GO" id="GO:0005975">
    <property type="term" value="P:carbohydrate metabolic process"/>
    <property type="evidence" value="ECO:0007669"/>
    <property type="project" value="InterPro"/>
</dbReference>
<dbReference type="InterPro" id="IPR050248">
    <property type="entry name" value="Polysacc_deacetylase_ArnD"/>
</dbReference>
<dbReference type="Gene3D" id="3.20.20.370">
    <property type="entry name" value="Glycoside hydrolase/deacetylase"/>
    <property type="match status" value="1"/>
</dbReference>
<dbReference type="CDD" id="cd10954">
    <property type="entry name" value="CE4_CtAXE_like"/>
    <property type="match status" value="1"/>
</dbReference>
<dbReference type="AlphaFoldDB" id="V6KVD5"/>
<dbReference type="InterPro" id="IPR002509">
    <property type="entry name" value="NODB_dom"/>
</dbReference>
<dbReference type="EMBL" id="AWQX01000054">
    <property type="protein sequence ID" value="EST35381.1"/>
    <property type="molecule type" value="Genomic_DNA"/>
</dbReference>
<keyword evidence="4" id="KW-0732">Signal</keyword>
<dbReference type="GO" id="GO:0046872">
    <property type="term" value="F:metal ion binding"/>
    <property type="evidence" value="ECO:0007669"/>
    <property type="project" value="UniProtKB-KW"/>
</dbReference>
<organism evidence="6 7">
    <name type="scientific">Streptomyces roseochromogenus subsp. oscitans DS 12.976</name>
    <dbReference type="NCBI Taxonomy" id="1352936"/>
    <lineage>
        <taxon>Bacteria</taxon>
        <taxon>Bacillati</taxon>
        <taxon>Actinomycetota</taxon>
        <taxon>Actinomycetes</taxon>
        <taxon>Kitasatosporales</taxon>
        <taxon>Streptomycetaceae</taxon>
        <taxon>Streptomyces</taxon>
    </lineage>
</organism>
<protein>
    <recommendedName>
        <fullName evidence="5">NodB homology domain-containing protein</fullName>
    </recommendedName>
</protein>
<dbReference type="PROSITE" id="PS51677">
    <property type="entry name" value="NODB"/>
    <property type="match status" value="1"/>
</dbReference>
<dbReference type="PANTHER" id="PTHR10587">
    <property type="entry name" value="GLYCOSYL TRANSFERASE-RELATED"/>
    <property type="match status" value="1"/>
</dbReference>
<keyword evidence="7" id="KW-1185">Reference proteome</keyword>
<sequence length="479" mass="50299">MRSHTLFPTLLLLGSLTLTAACSSGVPKSSGTASADARPDSSSSAAETVDPSKIKGLKIVNDNSEHKSCPFATSYPDVPGAQPMTAAMKKDVEGRLASFRSAACTADAGGAQGRDLNVSHQFLVASGDVLGVRLTTQDQGAAGSGLSTRTYWYDGKAGAYRTALGLVADGSRNAFVAALKGQLQGREGVRAATLHDAFAGPQDRTTVLDDMAFTADGGLRVEFDSGEVGTPAAGSYVVTLSKETVTPWLSAFGQRAQRQTVSPGSSLDLGATHVPEPAVPTHTASGDDDTDCKKVKCIALTFDDGPAAPETANLLTGLARYKARVTFFTVGQNVAAHPDLVRAEVKAGHEIGNHTWNHPNLTRLSPEQIASQLNRTNAAIEAATGEVPTVFRPPYGAVNQSVRSATTMSPVLWNVDSEDWKCRDAAKVAQTVISKGRPNAVVLMHDIHATSVVAVPEILRTLTARGYHFVTVSHLRATL</sequence>
<evidence type="ECO:0000256" key="2">
    <source>
        <dbReference type="ARBA" id="ARBA00022801"/>
    </source>
</evidence>
<proteinExistence type="predicted"/>
<gene>
    <name evidence="6" type="ORF">M878_06055</name>
</gene>
<evidence type="ECO:0000256" key="3">
    <source>
        <dbReference type="SAM" id="MobiDB-lite"/>
    </source>
</evidence>
<reference evidence="6 7" key="1">
    <citation type="journal article" date="2014" name="Genome Announc.">
        <title>Draft Genome Sequence of Streptomyces roseochromogenes subsp. oscitans DS 12.976, Producer of the Aminocoumarin Antibiotic Clorobiocin.</title>
        <authorList>
            <person name="Ruckert C."/>
            <person name="Kalinowski J."/>
            <person name="Heide L."/>
            <person name="Apel A.K."/>
        </authorList>
    </citation>
    <scope>NUCLEOTIDE SEQUENCE [LARGE SCALE GENOMIC DNA]</scope>
    <source>
        <strain evidence="6 7">DS 12.976</strain>
    </source>
</reference>
<evidence type="ECO:0000256" key="4">
    <source>
        <dbReference type="SAM" id="SignalP"/>
    </source>
</evidence>
<comment type="caution">
    <text evidence="6">The sequence shown here is derived from an EMBL/GenBank/DDBJ whole genome shotgun (WGS) entry which is preliminary data.</text>
</comment>
<keyword evidence="1" id="KW-0479">Metal-binding</keyword>
<feature type="compositionally biased region" description="Low complexity" evidence="3">
    <location>
        <begin position="33"/>
        <end position="46"/>
    </location>
</feature>
<dbReference type="OrthoDB" id="3521160at2"/>
<feature type="domain" description="NodB homology" evidence="5">
    <location>
        <begin position="296"/>
        <end position="470"/>
    </location>
</feature>
<accession>V6KVD5</accession>
<dbReference type="RefSeq" id="WP_023545209.1">
    <property type="nucleotide sequence ID" value="NZ_CM002285.1"/>
</dbReference>
<feature type="signal peptide" evidence="4">
    <location>
        <begin position="1"/>
        <end position="20"/>
    </location>
</feature>
<dbReference type="PROSITE" id="PS51257">
    <property type="entry name" value="PROKAR_LIPOPROTEIN"/>
    <property type="match status" value="1"/>
</dbReference>
<dbReference type="STRING" id="1352936.M878_06055"/>
<dbReference type="PATRIC" id="fig|1352936.5.peg.1300"/>
<name>V6KVD5_STRRC</name>
<dbReference type="Proteomes" id="UP000017984">
    <property type="component" value="Chromosome"/>
</dbReference>
<evidence type="ECO:0000313" key="6">
    <source>
        <dbReference type="EMBL" id="EST35381.1"/>
    </source>
</evidence>
<evidence type="ECO:0000256" key="1">
    <source>
        <dbReference type="ARBA" id="ARBA00022723"/>
    </source>
</evidence>
<dbReference type="HOGENOM" id="CLU_037608_2_1_11"/>
<feature type="chain" id="PRO_5038572943" description="NodB homology domain-containing protein" evidence="4">
    <location>
        <begin position="21"/>
        <end position="479"/>
    </location>
</feature>
<feature type="region of interest" description="Disordered" evidence="3">
    <location>
        <begin position="25"/>
        <end position="49"/>
    </location>
</feature>
<dbReference type="InterPro" id="IPR011330">
    <property type="entry name" value="Glyco_hydro/deAcase_b/a-brl"/>
</dbReference>
<dbReference type="PANTHER" id="PTHR10587:SF133">
    <property type="entry name" value="CHITIN DEACETYLASE 1-RELATED"/>
    <property type="match status" value="1"/>
</dbReference>
<evidence type="ECO:0000259" key="5">
    <source>
        <dbReference type="PROSITE" id="PS51677"/>
    </source>
</evidence>